<dbReference type="InterPro" id="IPR045115">
    <property type="entry name" value="BOL2"/>
</dbReference>
<dbReference type="InterPro" id="IPR002634">
    <property type="entry name" value="BolA"/>
</dbReference>
<evidence type="ECO:0000313" key="2">
    <source>
        <dbReference type="EMBL" id="KAL3270979.1"/>
    </source>
</evidence>
<dbReference type="PANTHER" id="PTHR12735:SF27">
    <property type="entry name" value="BOLA-LIKE PROTEIN 2"/>
    <property type="match status" value="1"/>
</dbReference>
<dbReference type="Pfam" id="PF01722">
    <property type="entry name" value="BolA"/>
    <property type="match status" value="1"/>
</dbReference>
<name>A0ABD2MY95_9CUCU</name>
<dbReference type="SUPFAM" id="SSF82657">
    <property type="entry name" value="BolA-like"/>
    <property type="match status" value="1"/>
</dbReference>
<dbReference type="InterPro" id="IPR036065">
    <property type="entry name" value="BolA-like_sf"/>
</dbReference>
<dbReference type="EMBL" id="JABFTP020000042">
    <property type="protein sequence ID" value="KAL3270979.1"/>
    <property type="molecule type" value="Genomic_DNA"/>
</dbReference>
<organism evidence="2 3">
    <name type="scientific">Cryptolaemus montrouzieri</name>
    <dbReference type="NCBI Taxonomy" id="559131"/>
    <lineage>
        <taxon>Eukaryota</taxon>
        <taxon>Metazoa</taxon>
        <taxon>Ecdysozoa</taxon>
        <taxon>Arthropoda</taxon>
        <taxon>Hexapoda</taxon>
        <taxon>Insecta</taxon>
        <taxon>Pterygota</taxon>
        <taxon>Neoptera</taxon>
        <taxon>Endopterygota</taxon>
        <taxon>Coleoptera</taxon>
        <taxon>Polyphaga</taxon>
        <taxon>Cucujiformia</taxon>
        <taxon>Coccinelloidea</taxon>
        <taxon>Coccinellidae</taxon>
        <taxon>Scymninae</taxon>
        <taxon>Scymnini</taxon>
        <taxon>Cryptolaemus</taxon>
    </lineage>
</organism>
<evidence type="ECO:0000313" key="3">
    <source>
        <dbReference type="Proteomes" id="UP001516400"/>
    </source>
</evidence>
<evidence type="ECO:0008006" key="4">
    <source>
        <dbReference type="Google" id="ProtNLM"/>
    </source>
</evidence>
<comment type="caution">
    <text evidence="2">The sequence shown here is derived from an EMBL/GenBank/DDBJ whole genome shotgun (WGS) entry which is preliminary data.</text>
</comment>
<dbReference type="Proteomes" id="UP001516400">
    <property type="component" value="Unassembled WGS sequence"/>
</dbReference>
<reference evidence="2 3" key="1">
    <citation type="journal article" date="2021" name="BMC Biol.">
        <title>Horizontally acquired antibacterial genes associated with adaptive radiation of ladybird beetles.</title>
        <authorList>
            <person name="Li H.S."/>
            <person name="Tang X.F."/>
            <person name="Huang Y.H."/>
            <person name="Xu Z.Y."/>
            <person name="Chen M.L."/>
            <person name="Du X.Y."/>
            <person name="Qiu B.Y."/>
            <person name="Chen P.T."/>
            <person name="Zhang W."/>
            <person name="Slipinski A."/>
            <person name="Escalona H.E."/>
            <person name="Waterhouse R.M."/>
            <person name="Zwick A."/>
            <person name="Pang H."/>
        </authorList>
    </citation>
    <scope>NUCLEOTIDE SEQUENCE [LARGE SCALE GENOMIC DNA]</scope>
    <source>
        <strain evidence="2">SYSU2018</strain>
    </source>
</reference>
<sequence>MTTIFRRCLEIPRKAIPFCSSPFKYTIKHFTVNMSAVVTEEQIKNKLLKELRATHVEVKDESDGCGGKFSCVVVADKFEGKPLLQRHRLVNNILIEELKSIHAFSQKTYTPDQWEELKEKEGK</sequence>
<dbReference type="AlphaFoldDB" id="A0ABD2MY95"/>
<accession>A0ABD2MY95</accession>
<evidence type="ECO:0000256" key="1">
    <source>
        <dbReference type="RuleBase" id="RU003860"/>
    </source>
</evidence>
<protein>
    <recommendedName>
        <fullName evidence="4">BolA-like protein 2</fullName>
    </recommendedName>
</protein>
<comment type="similarity">
    <text evidence="1">Belongs to the BolA/IbaG family.</text>
</comment>
<proteinExistence type="inferred from homology"/>
<dbReference type="PANTHER" id="PTHR12735">
    <property type="entry name" value="BOLA-LIKE PROTEIN-RELATED"/>
    <property type="match status" value="1"/>
</dbReference>
<gene>
    <name evidence="2" type="ORF">HHI36_021482</name>
</gene>
<dbReference type="Gene3D" id="3.10.20.90">
    <property type="entry name" value="Phosphatidylinositol 3-kinase Catalytic Subunit, Chain A, domain 1"/>
    <property type="match status" value="1"/>
</dbReference>
<keyword evidence="3" id="KW-1185">Reference proteome</keyword>